<feature type="region of interest" description="Disordered" evidence="1">
    <location>
        <begin position="13"/>
        <end position="44"/>
    </location>
</feature>
<protein>
    <submittedName>
        <fullName evidence="2">Putative secreted protein</fullName>
    </submittedName>
</protein>
<dbReference type="AlphaFoldDB" id="A0A2M4CE72"/>
<evidence type="ECO:0000313" key="2">
    <source>
        <dbReference type="EMBL" id="MBW63620.1"/>
    </source>
</evidence>
<dbReference type="EMBL" id="GGFJ01014479">
    <property type="protein sequence ID" value="MBW63620.1"/>
    <property type="molecule type" value="Transcribed_RNA"/>
</dbReference>
<proteinExistence type="predicted"/>
<evidence type="ECO:0000256" key="1">
    <source>
        <dbReference type="SAM" id="MobiDB-lite"/>
    </source>
</evidence>
<accession>A0A2M4CE72</accession>
<sequence length="70" mass="7660">MVFAMMVTVTSASTTTTTAPDCAPPSPVESCHNINKRQEKSPTKVTVVSRARSWHTLRPLSFIINLKLSS</sequence>
<name>A0A2M4CE72_9DIPT</name>
<reference evidence="2" key="1">
    <citation type="submission" date="2018-01" db="EMBL/GenBank/DDBJ databases">
        <title>An insight into the sialome of Amazonian anophelines.</title>
        <authorList>
            <person name="Ribeiro J.M."/>
            <person name="Scarpassa V."/>
            <person name="Calvo E."/>
        </authorList>
    </citation>
    <scope>NUCLEOTIDE SEQUENCE</scope>
    <source>
        <tissue evidence="2">Salivary glands</tissue>
    </source>
</reference>
<organism evidence="2">
    <name type="scientific">Anopheles marajoara</name>
    <dbReference type="NCBI Taxonomy" id="58244"/>
    <lineage>
        <taxon>Eukaryota</taxon>
        <taxon>Metazoa</taxon>
        <taxon>Ecdysozoa</taxon>
        <taxon>Arthropoda</taxon>
        <taxon>Hexapoda</taxon>
        <taxon>Insecta</taxon>
        <taxon>Pterygota</taxon>
        <taxon>Neoptera</taxon>
        <taxon>Endopterygota</taxon>
        <taxon>Diptera</taxon>
        <taxon>Nematocera</taxon>
        <taxon>Culicoidea</taxon>
        <taxon>Culicidae</taxon>
        <taxon>Anophelinae</taxon>
        <taxon>Anopheles</taxon>
    </lineage>
</organism>